<gene>
    <name evidence="1" type="ORF">OCTVUL_1B001447</name>
</gene>
<sequence length="108" mass="11763">MAGNYLLVDAGQIRAGPGADNFCIYNNNDNNNESSSSASKADAAHLKQVIYDKSNLTHVTPKFLVPIISVHQSRCKPGTVTCDEAVLRAEVRGDSTIEVDIPKFRWSV</sequence>
<evidence type="ECO:0000313" key="2">
    <source>
        <dbReference type="Proteomes" id="UP001162480"/>
    </source>
</evidence>
<keyword evidence="2" id="KW-1185">Reference proteome</keyword>
<dbReference type="EMBL" id="OX597841">
    <property type="protein sequence ID" value="CAI9743033.1"/>
    <property type="molecule type" value="Genomic_DNA"/>
</dbReference>
<reference evidence="1" key="1">
    <citation type="submission" date="2023-08" db="EMBL/GenBank/DDBJ databases">
        <authorList>
            <person name="Alioto T."/>
            <person name="Alioto T."/>
            <person name="Gomez Garrido J."/>
        </authorList>
    </citation>
    <scope>NUCLEOTIDE SEQUENCE</scope>
</reference>
<accession>A0AA36FR07</accession>
<organism evidence="1 2">
    <name type="scientific">Octopus vulgaris</name>
    <name type="common">Common octopus</name>
    <dbReference type="NCBI Taxonomy" id="6645"/>
    <lineage>
        <taxon>Eukaryota</taxon>
        <taxon>Metazoa</taxon>
        <taxon>Spiralia</taxon>
        <taxon>Lophotrochozoa</taxon>
        <taxon>Mollusca</taxon>
        <taxon>Cephalopoda</taxon>
        <taxon>Coleoidea</taxon>
        <taxon>Octopodiformes</taxon>
        <taxon>Octopoda</taxon>
        <taxon>Incirrata</taxon>
        <taxon>Octopodidae</taxon>
        <taxon>Octopus</taxon>
    </lineage>
</organism>
<dbReference type="AlphaFoldDB" id="A0AA36FR07"/>
<evidence type="ECO:0000313" key="1">
    <source>
        <dbReference type="EMBL" id="CAI9743033.1"/>
    </source>
</evidence>
<protein>
    <submittedName>
        <fullName evidence="1">Uncharacterized protein</fullName>
    </submittedName>
</protein>
<name>A0AA36FR07_OCTVU</name>
<proteinExistence type="predicted"/>
<dbReference type="Proteomes" id="UP001162480">
    <property type="component" value="Chromosome 28"/>
</dbReference>